<keyword evidence="2" id="KW-1133">Transmembrane helix</keyword>
<reference evidence="3 4" key="1">
    <citation type="journal article" date="2019" name="Int. J. Syst. Evol. Microbiol.">
        <title>The Global Catalogue of Microorganisms (GCM) 10K type strain sequencing project: providing services to taxonomists for standard genome sequencing and annotation.</title>
        <authorList>
            <consortium name="The Broad Institute Genomics Platform"/>
            <consortium name="The Broad Institute Genome Sequencing Center for Infectious Disease"/>
            <person name="Wu L."/>
            <person name="Ma J."/>
        </authorList>
    </citation>
    <scope>NUCLEOTIDE SEQUENCE [LARGE SCALE GENOMIC DNA]</scope>
    <source>
        <strain evidence="3 4">JCM 6307</strain>
    </source>
</reference>
<evidence type="ECO:0000313" key="4">
    <source>
        <dbReference type="Proteomes" id="UP001501358"/>
    </source>
</evidence>
<keyword evidence="4" id="KW-1185">Reference proteome</keyword>
<dbReference type="RefSeq" id="WP_344383736.1">
    <property type="nucleotide sequence ID" value="NZ_BAAATA010000016.1"/>
</dbReference>
<keyword evidence="2" id="KW-0812">Transmembrane</keyword>
<dbReference type="EMBL" id="BAAATA010000016">
    <property type="protein sequence ID" value="GAA2492260.1"/>
    <property type="molecule type" value="Genomic_DNA"/>
</dbReference>
<feature type="transmembrane region" description="Helical" evidence="2">
    <location>
        <begin position="368"/>
        <end position="390"/>
    </location>
</feature>
<feature type="region of interest" description="Disordered" evidence="1">
    <location>
        <begin position="217"/>
        <end position="241"/>
    </location>
</feature>
<feature type="transmembrane region" description="Helical" evidence="2">
    <location>
        <begin position="93"/>
        <end position="119"/>
    </location>
</feature>
<feature type="transmembrane region" description="Helical" evidence="2">
    <location>
        <begin position="342"/>
        <end position="362"/>
    </location>
</feature>
<feature type="transmembrane region" description="Helical" evidence="2">
    <location>
        <begin position="418"/>
        <end position="442"/>
    </location>
</feature>
<keyword evidence="2" id="KW-0472">Membrane</keyword>
<feature type="region of interest" description="Disordered" evidence="1">
    <location>
        <begin position="174"/>
        <end position="204"/>
    </location>
</feature>
<feature type="compositionally biased region" description="Low complexity" evidence="1">
    <location>
        <begin position="183"/>
        <end position="204"/>
    </location>
</feature>
<evidence type="ECO:0008006" key="5">
    <source>
        <dbReference type="Google" id="ProtNLM"/>
    </source>
</evidence>
<evidence type="ECO:0000256" key="1">
    <source>
        <dbReference type="SAM" id="MobiDB-lite"/>
    </source>
</evidence>
<feature type="transmembrane region" description="Helical" evidence="2">
    <location>
        <begin position="285"/>
        <end position="308"/>
    </location>
</feature>
<feature type="transmembrane region" description="Helical" evidence="2">
    <location>
        <begin position="20"/>
        <end position="41"/>
    </location>
</feature>
<protein>
    <recommendedName>
        <fullName evidence="5">Integral membrane protein</fullName>
    </recommendedName>
</protein>
<accession>A0ABN3LYD4</accession>
<sequence>MLTLRLALGSRPPALLRRLLVAAASAGVGLLLLSAMGHALARPAEGAASAVRLLWCAVPLAAAVRLSLAVAHAEPPGRLHGALADAGLLPARVPLLTAASAALSCALGSVAAGACLLYLRGHLAGVLGAPPAGWPAEAFGAGRPLPLAGAVTLLALTPAAAALTCAVALRPGPAGAPAPVPPADSAAAAGGRGSASEGTAAASSGGAVASEVLLDTRTVTGHGGPGNGGREPDPGPDDTGAAVPAGLGRGVLLTALGLGAEVYAARWTEPAPGARLPLPGGLGTAAPVVAAGWALAVAGLVLACPALVHAAGRALELLHPGVARLVAGRGLKEEALRVGRPLGLLCASLCGAVAGIRLWTVAQERPPGPLAVLGAVLVAVCVLGTVLVALGECRHARRPSAAALAGLGTPPGVRRGVVALRVAATAGILLPVTTVVAVLAALPLNS</sequence>
<evidence type="ECO:0000313" key="3">
    <source>
        <dbReference type="EMBL" id="GAA2492260.1"/>
    </source>
</evidence>
<name>A0ABN3LYD4_9ACTN</name>
<proteinExistence type="predicted"/>
<evidence type="ECO:0000256" key="2">
    <source>
        <dbReference type="SAM" id="Phobius"/>
    </source>
</evidence>
<gene>
    <name evidence="3" type="ORF">GCM10010406_30430</name>
</gene>
<organism evidence="3 4">
    <name type="scientific">Streptomyces thermolineatus</name>
    <dbReference type="NCBI Taxonomy" id="44033"/>
    <lineage>
        <taxon>Bacteria</taxon>
        <taxon>Bacillati</taxon>
        <taxon>Actinomycetota</taxon>
        <taxon>Actinomycetes</taxon>
        <taxon>Kitasatosporales</taxon>
        <taxon>Streptomycetaceae</taxon>
        <taxon>Streptomyces</taxon>
    </lineage>
</organism>
<comment type="caution">
    <text evidence="3">The sequence shown here is derived from an EMBL/GenBank/DDBJ whole genome shotgun (WGS) entry which is preliminary data.</text>
</comment>
<dbReference type="Proteomes" id="UP001501358">
    <property type="component" value="Unassembled WGS sequence"/>
</dbReference>